<dbReference type="CDD" id="cd03214">
    <property type="entry name" value="ABC_Iron-Siderophores_B12_Hemin"/>
    <property type="match status" value="1"/>
</dbReference>
<evidence type="ECO:0000313" key="11">
    <source>
        <dbReference type="EMBL" id="MDR5894670.1"/>
    </source>
</evidence>
<dbReference type="SUPFAM" id="SSF52540">
    <property type="entry name" value="P-loop containing nucleoside triphosphate hydrolases"/>
    <property type="match status" value="1"/>
</dbReference>
<evidence type="ECO:0000256" key="1">
    <source>
        <dbReference type="ARBA" id="ARBA00004202"/>
    </source>
</evidence>
<keyword evidence="12" id="KW-1185">Reference proteome</keyword>
<evidence type="ECO:0000259" key="10">
    <source>
        <dbReference type="PROSITE" id="PS50893"/>
    </source>
</evidence>
<dbReference type="InterPro" id="IPR017871">
    <property type="entry name" value="ABC_transporter-like_CS"/>
</dbReference>
<keyword evidence="9" id="KW-0472">Membrane</keyword>
<evidence type="ECO:0000256" key="2">
    <source>
        <dbReference type="ARBA" id="ARBA00022448"/>
    </source>
</evidence>
<name>A0ABU1GS60_9GAMM</name>
<accession>A0ABU1GS60</accession>
<feature type="domain" description="ABC transporter" evidence="10">
    <location>
        <begin position="4"/>
        <end position="240"/>
    </location>
</feature>
<keyword evidence="7" id="KW-0408">Iron</keyword>
<dbReference type="PANTHER" id="PTHR42771">
    <property type="entry name" value="IRON(3+)-HYDROXAMATE IMPORT ATP-BINDING PROTEIN FHUC"/>
    <property type="match status" value="1"/>
</dbReference>
<proteinExistence type="predicted"/>
<dbReference type="Pfam" id="PF00005">
    <property type="entry name" value="ABC_tran"/>
    <property type="match status" value="1"/>
</dbReference>
<evidence type="ECO:0000256" key="7">
    <source>
        <dbReference type="ARBA" id="ARBA00023004"/>
    </source>
</evidence>
<keyword evidence="8" id="KW-0406">Ion transport</keyword>
<dbReference type="InterPro" id="IPR051535">
    <property type="entry name" value="Siderophore_ABC-ATPase"/>
</dbReference>
<keyword evidence="2" id="KW-0813">Transport</keyword>
<dbReference type="PROSITE" id="PS50893">
    <property type="entry name" value="ABC_TRANSPORTER_2"/>
    <property type="match status" value="1"/>
</dbReference>
<dbReference type="InterPro" id="IPR003593">
    <property type="entry name" value="AAA+_ATPase"/>
</dbReference>
<keyword evidence="3" id="KW-1003">Cell membrane</keyword>
<dbReference type="SMART" id="SM00382">
    <property type="entry name" value="AAA"/>
    <property type="match status" value="1"/>
</dbReference>
<dbReference type="PANTHER" id="PTHR42771:SF2">
    <property type="entry name" value="IRON(3+)-HYDROXAMATE IMPORT ATP-BINDING PROTEIN FHUC"/>
    <property type="match status" value="1"/>
</dbReference>
<dbReference type="Gene3D" id="3.40.50.300">
    <property type="entry name" value="P-loop containing nucleotide triphosphate hydrolases"/>
    <property type="match status" value="1"/>
</dbReference>
<protein>
    <submittedName>
        <fullName evidence="11">ABC transporter ATP-binding protein</fullName>
    </submittedName>
</protein>
<dbReference type="GO" id="GO:0005524">
    <property type="term" value="F:ATP binding"/>
    <property type="evidence" value="ECO:0007669"/>
    <property type="project" value="UniProtKB-KW"/>
</dbReference>
<evidence type="ECO:0000256" key="6">
    <source>
        <dbReference type="ARBA" id="ARBA00022840"/>
    </source>
</evidence>
<dbReference type="PROSITE" id="PS00211">
    <property type="entry name" value="ABC_TRANSPORTER_1"/>
    <property type="match status" value="1"/>
</dbReference>
<evidence type="ECO:0000313" key="12">
    <source>
        <dbReference type="Proteomes" id="UP001269375"/>
    </source>
</evidence>
<organism evidence="11 12">
    <name type="scientific">Larsenimonas suaedae</name>
    <dbReference type="NCBI Taxonomy" id="1851019"/>
    <lineage>
        <taxon>Bacteria</taxon>
        <taxon>Pseudomonadati</taxon>
        <taxon>Pseudomonadota</taxon>
        <taxon>Gammaproteobacteria</taxon>
        <taxon>Oceanospirillales</taxon>
        <taxon>Halomonadaceae</taxon>
        <taxon>Larsenimonas</taxon>
    </lineage>
</organism>
<dbReference type="Proteomes" id="UP001269375">
    <property type="component" value="Unassembled WGS sequence"/>
</dbReference>
<dbReference type="EMBL" id="JARWAO010000001">
    <property type="protein sequence ID" value="MDR5894670.1"/>
    <property type="molecule type" value="Genomic_DNA"/>
</dbReference>
<evidence type="ECO:0000256" key="3">
    <source>
        <dbReference type="ARBA" id="ARBA00022475"/>
    </source>
</evidence>
<keyword evidence="5" id="KW-0547">Nucleotide-binding</keyword>
<gene>
    <name evidence="11" type="ORF">QC825_01120</name>
</gene>
<sequence>MATVAAHDVSVGYQKQRILDQLSVELPEGQISVLVGSNGCGKSTLLKTLARLLSPWSGQVLLDGTAIHELPTQAVARRLALLPQHPVAPEGITVRQLVSLGRHPHQSWFEQWREEDERCVEEALAHTGLSALSERGVDTLSGGQRQRAWIALTVAQNTPLLLLDEPTSFLDLTHQMEVLELLQTLNRDQGKTVVMVLHDLNLAARYADHIVAIKEGRVHAQGAPAEIFTAERIHEVFGLSCRIITDPYFNTPLCIPFGAGFPA</sequence>
<comment type="subcellular location">
    <subcellularLocation>
        <location evidence="1">Cell membrane</location>
        <topology evidence="1">Peripheral membrane protein</topology>
    </subcellularLocation>
</comment>
<evidence type="ECO:0000256" key="4">
    <source>
        <dbReference type="ARBA" id="ARBA00022496"/>
    </source>
</evidence>
<reference evidence="11 12" key="1">
    <citation type="submission" date="2023-04" db="EMBL/GenBank/DDBJ databases">
        <title>A long-awaited taxogenomic arrangement of the family Halomonadaceae.</title>
        <authorList>
            <person name="De La Haba R."/>
            <person name="Chuvochina M."/>
            <person name="Wittouck S."/>
            <person name="Arahal D.R."/>
            <person name="Sanchez-Porro C."/>
            <person name="Hugenholtz P."/>
            <person name="Ventosa A."/>
        </authorList>
    </citation>
    <scope>NUCLEOTIDE SEQUENCE [LARGE SCALE GENOMIC DNA]</scope>
    <source>
        <strain evidence="11 12">DSM 22428</strain>
    </source>
</reference>
<comment type="caution">
    <text evidence="11">The sequence shown here is derived from an EMBL/GenBank/DDBJ whole genome shotgun (WGS) entry which is preliminary data.</text>
</comment>
<dbReference type="RefSeq" id="WP_251593169.1">
    <property type="nucleotide sequence ID" value="NZ_JAMLJI010000002.1"/>
</dbReference>
<keyword evidence="6 11" id="KW-0067">ATP-binding</keyword>
<dbReference type="InterPro" id="IPR003439">
    <property type="entry name" value="ABC_transporter-like_ATP-bd"/>
</dbReference>
<dbReference type="InterPro" id="IPR027417">
    <property type="entry name" value="P-loop_NTPase"/>
</dbReference>
<keyword evidence="4" id="KW-0410">Iron transport</keyword>
<evidence type="ECO:0000256" key="9">
    <source>
        <dbReference type="ARBA" id="ARBA00023136"/>
    </source>
</evidence>
<evidence type="ECO:0000256" key="5">
    <source>
        <dbReference type="ARBA" id="ARBA00022741"/>
    </source>
</evidence>
<evidence type="ECO:0000256" key="8">
    <source>
        <dbReference type="ARBA" id="ARBA00023065"/>
    </source>
</evidence>